<dbReference type="AlphaFoldDB" id="A0A0B7MZ64"/>
<reference evidence="1 2" key="1">
    <citation type="submission" date="2014-09" db="EMBL/GenBank/DDBJ databases">
        <authorList>
            <person name="Ellenberger Sabrina"/>
        </authorList>
    </citation>
    <scope>NUCLEOTIDE SEQUENCE [LARGE SCALE GENOMIC DNA]</scope>
    <source>
        <strain evidence="1 2">CBS 412.66</strain>
    </source>
</reference>
<dbReference type="OrthoDB" id="2404656at2759"/>
<gene>
    <name evidence="1" type="primary">PARPA_01523.1 scaffold 1359</name>
</gene>
<evidence type="ECO:0000313" key="2">
    <source>
        <dbReference type="Proteomes" id="UP000054107"/>
    </source>
</evidence>
<protein>
    <submittedName>
        <fullName evidence="1">Uncharacterized protein</fullName>
    </submittedName>
</protein>
<keyword evidence="2" id="KW-1185">Reference proteome</keyword>
<name>A0A0B7MZ64_9FUNG</name>
<organism evidence="1 2">
    <name type="scientific">Parasitella parasitica</name>
    <dbReference type="NCBI Taxonomy" id="35722"/>
    <lineage>
        <taxon>Eukaryota</taxon>
        <taxon>Fungi</taxon>
        <taxon>Fungi incertae sedis</taxon>
        <taxon>Mucoromycota</taxon>
        <taxon>Mucoromycotina</taxon>
        <taxon>Mucoromycetes</taxon>
        <taxon>Mucorales</taxon>
        <taxon>Mucorineae</taxon>
        <taxon>Mucoraceae</taxon>
        <taxon>Parasitella</taxon>
    </lineage>
</organism>
<sequence>MQVFAASISKNSNNNGTLNNAAIAAAIVTPPTPIQVPIISPVRPASAPIEPMPLPCSPLLPERSIPKAKGKKKAKSKETWIPYSPKGIQISLWPPSGYYSLEGLVLANDDAEGASAHFTCPSCWIHDPDFEWLKKHVPSHEIQQHDGLSIPIKTKKDTFHFRNASSSLHVPKRPKIASENILTLSPIATIINPCNAYLSTEFKRIASQQIIDQANQVSLKQYPIAYSTLKQALDVELPKLPHFLWIFTESDYMSHDATLVKIIQFVLTDFCSKCHRNPFFQPKNERTLWIDRVVPIFQIFGDHSQLLGFQWCKVPTEEHVEFTIDPNTWMRTATTKYYDGLGYDINSSSCLVIEGSSNSVSKENIEHTQDDTVKTLHASIENLNSFIRRHATASFSSLCSVISFSVQCV</sequence>
<accession>A0A0B7MZ64</accession>
<dbReference type="Proteomes" id="UP000054107">
    <property type="component" value="Unassembled WGS sequence"/>
</dbReference>
<evidence type="ECO:0000313" key="1">
    <source>
        <dbReference type="EMBL" id="CEP08214.1"/>
    </source>
</evidence>
<proteinExistence type="predicted"/>
<dbReference type="EMBL" id="LN719426">
    <property type="protein sequence ID" value="CEP08214.1"/>
    <property type="molecule type" value="Genomic_DNA"/>
</dbReference>